<feature type="region of interest" description="Disordered" evidence="1">
    <location>
        <begin position="1"/>
        <end position="113"/>
    </location>
</feature>
<proteinExistence type="predicted"/>
<name>A0A4S3TL20_9EURY</name>
<dbReference type="RefSeq" id="WP_141465250.1">
    <property type="nucleotide sequence ID" value="NZ_RBZW01000035.1"/>
</dbReference>
<dbReference type="AlphaFoldDB" id="A0A4S3TL20"/>
<evidence type="ECO:0000256" key="1">
    <source>
        <dbReference type="SAM" id="MobiDB-lite"/>
    </source>
</evidence>
<organism evidence="2 3">
    <name type="scientific">Salinadaptatus halalkaliphilus</name>
    <dbReference type="NCBI Taxonomy" id="2419781"/>
    <lineage>
        <taxon>Archaea</taxon>
        <taxon>Methanobacteriati</taxon>
        <taxon>Methanobacteriota</taxon>
        <taxon>Stenosarchaea group</taxon>
        <taxon>Halobacteria</taxon>
        <taxon>Halobacteriales</taxon>
        <taxon>Natrialbaceae</taxon>
        <taxon>Salinadaptatus</taxon>
    </lineage>
</organism>
<dbReference type="OrthoDB" id="382314at2157"/>
<reference evidence="2 3" key="1">
    <citation type="submission" date="2018-10" db="EMBL/GenBank/DDBJ databases">
        <title>Natronolimnobius sp. XQ-INN 246 isolated from Inner Mongolia Autonomous Region of China.</title>
        <authorList>
            <person name="Xue Q."/>
        </authorList>
    </citation>
    <scope>NUCLEOTIDE SEQUENCE [LARGE SCALE GENOMIC DNA]</scope>
    <source>
        <strain evidence="2 3">XQ-INN 246</strain>
    </source>
</reference>
<comment type="caution">
    <text evidence="2">The sequence shown here is derived from an EMBL/GenBank/DDBJ whole genome shotgun (WGS) entry which is preliminary data.</text>
</comment>
<accession>A0A4S3TL20</accession>
<evidence type="ECO:0000313" key="3">
    <source>
        <dbReference type="Proteomes" id="UP000318864"/>
    </source>
</evidence>
<gene>
    <name evidence="2" type="ORF">D8Y22_13695</name>
</gene>
<sequence>MTGSDDGSSGSGGESDDEAVDADADLDAVHPVSTSLRSVQHGGRETDASADAAEEQSVGDAPEMDPDGLNEVQPVSSELRSVQNRVGVGEIADAGDDGEAGASDADGSSGGDD</sequence>
<dbReference type="EMBL" id="RBZW01000035">
    <property type="protein sequence ID" value="THE64280.1"/>
    <property type="molecule type" value="Genomic_DNA"/>
</dbReference>
<keyword evidence="3" id="KW-1185">Reference proteome</keyword>
<feature type="compositionally biased region" description="Polar residues" evidence="1">
    <location>
        <begin position="73"/>
        <end position="84"/>
    </location>
</feature>
<protein>
    <submittedName>
        <fullName evidence="2">Uncharacterized protein</fullName>
    </submittedName>
</protein>
<feature type="compositionally biased region" description="Acidic residues" evidence="1">
    <location>
        <begin position="14"/>
        <end position="26"/>
    </location>
</feature>
<dbReference type="Proteomes" id="UP000318864">
    <property type="component" value="Unassembled WGS sequence"/>
</dbReference>
<evidence type="ECO:0000313" key="2">
    <source>
        <dbReference type="EMBL" id="THE64280.1"/>
    </source>
</evidence>